<evidence type="ECO:0000313" key="2">
    <source>
        <dbReference type="EMBL" id="KAK9891479.1"/>
    </source>
</evidence>
<evidence type="ECO:0000313" key="3">
    <source>
        <dbReference type="Proteomes" id="UP001431783"/>
    </source>
</evidence>
<protein>
    <submittedName>
        <fullName evidence="2">Uncharacterized protein</fullName>
    </submittedName>
</protein>
<gene>
    <name evidence="2" type="ORF">WA026_014716</name>
</gene>
<organism evidence="2 3">
    <name type="scientific">Henosepilachna vigintioctopunctata</name>
    <dbReference type="NCBI Taxonomy" id="420089"/>
    <lineage>
        <taxon>Eukaryota</taxon>
        <taxon>Metazoa</taxon>
        <taxon>Ecdysozoa</taxon>
        <taxon>Arthropoda</taxon>
        <taxon>Hexapoda</taxon>
        <taxon>Insecta</taxon>
        <taxon>Pterygota</taxon>
        <taxon>Neoptera</taxon>
        <taxon>Endopterygota</taxon>
        <taxon>Coleoptera</taxon>
        <taxon>Polyphaga</taxon>
        <taxon>Cucujiformia</taxon>
        <taxon>Coccinelloidea</taxon>
        <taxon>Coccinellidae</taxon>
        <taxon>Epilachninae</taxon>
        <taxon>Epilachnini</taxon>
        <taxon>Henosepilachna</taxon>
    </lineage>
</organism>
<dbReference type="AlphaFoldDB" id="A0AAW1VGX3"/>
<evidence type="ECO:0000256" key="1">
    <source>
        <dbReference type="SAM" id="MobiDB-lite"/>
    </source>
</evidence>
<comment type="caution">
    <text evidence="2">The sequence shown here is derived from an EMBL/GenBank/DDBJ whole genome shotgun (WGS) entry which is preliminary data.</text>
</comment>
<feature type="compositionally biased region" description="Basic and acidic residues" evidence="1">
    <location>
        <begin position="78"/>
        <end position="87"/>
    </location>
</feature>
<dbReference type="EMBL" id="JARQZJ010000128">
    <property type="protein sequence ID" value="KAK9891479.1"/>
    <property type="molecule type" value="Genomic_DNA"/>
</dbReference>
<proteinExistence type="predicted"/>
<name>A0AAW1VGX3_9CUCU</name>
<reference evidence="2 3" key="1">
    <citation type="submission" date="2023-03" db="EMBL/GenBank/DDBJ databases">
        <title>Genome insight into feeding habits of ladybird beetles.</title>
        <authorList>
            <person name="Li H.-S."/>
            <person name="Huang Y.-H."/>
            <person name="Pang H."/>
        </authorList>
    </citation>
    <scope>NUCLEOTIDE SEQUENCE [LARGE SCALE GENOMIC DNA]</scope>
    <source>
        <strain evidence="2">SYSU_2023b</strain>
        <tissue evidence="2">Whole body</tissue>
    </source>
</reference>
<keyword evidence="3" id="KW-1185">Reference proteome</keyword>
<accession>A0AAW1VGX3</accession>
<feature type="region of interest" description="Disordered" evidence="1">
    <location>
        <begin position="62"/>
        <end position="98"/>
    </location>
</feature>
<sequence>MYDDFLLDSEVGRVRSLAYDFRRLFYIELISSLQPPSPDCGPENGGLFSPYSALLILDRRSFTPQPGRPTRTPFCDVENSKGTEQERNSSIGNEQTESYKENWTFREYQCLKNDE</sequence>
<dbReference type="Proteomes" id="UP001431783">
    <property type="component" value="Unassembled WGS sequence"/>
</dbReference>